<keyword evidence="1" id="KW-1133">Transmembrane helix</keyword>
<keyword evidence="4" id="KW-1185">Reference proteome</keyword>
<dbReference type="CDD" id="cd00087">
    <property type="entry name" value="FReD"/>
    <property type="match status" value="1"/>
</dbReference>
<accession>A0AAV4QXD2</accession>
<proteinExistence type="predicted"/>
<evidence type="ECO:0000256" key="1">
    <source>
        <dbReference type="SAM" id="Phobius"/>
    </source>
</evidence>
<dbReference type="Proteomes" id="UP001054945">
    <property type="component" value="Unassembled WGS sequence"/>
</dbReference>
<feature type="transmembrane region" description="Helical" evidence="1">
    <location>
        <begin position="12"/>
        <end position="31"/>
    </location>
</feature>
<dbReference type="GO" id="GO:0005615">
    <property type="term" value="C:extracellular space"/>
    <property type="evidence" value="ECO:0007669"/>
    <property type="project" value="TreeGrafter"/>
</dbReference>
<dbReference type="NCBIfam" id="NF040941">
    <property type="entry name" value="GGGWT_bact"/>
    <property type="match status" value="1"/>
</dbReference>
<dbReference type="SMART" id="SM00186">
    <property type="entry name" value="FBG"/>
    <property type="match status" value="1"/>
</dbReference>
<sequence>MQPCVGAVNMQLLYTCGVNLLIFLTISHVSGAKNTNCGEKEKARALLETAEELLTKAEISYPTCNDKTSSNQTDCGKKEKSLAYIEIAKNLILEYQVNNYHYQVLKSPTADEKPRDCSEISLSTAKESGVYTIWPSWQLLSKPPLEVYCDMETEGGGWTFSSTTRFQSRLGNYKTGFGNISQEFWLGNDNIFALTNQNECEVRFDLEDDAGERSYAVYEIFRIEGESTSYTLHVKNYSGNAGDGMKNYGGNKFSTKDKELTSKAEQSGGGWWFGDSRYSNPNGKYQSSYPKSIYWYNWRKYDGLINVEIKIRPRKILNEPTY</sequence>
<reference evidence="3 4" key="1">
    <citation type="submission" date="2021-06" db="EMBL/GenBank/DDBJ databases">
        <title>Caerostris extrusa draft genome.</title>
        <authorList>
            <person name="Kono N."/>
            <person name="Arakawa K."/>
        </authorList>
    </citation>
    <scope>NUCLEOTIDE SEQUENCE [LARGE SCALE GENOMIC DNA]</scope>
</reference>
<feature type="domain" description="Fibrinogen C-terminal" evidence="2">
    <location>
        <begin position="108"/>
        <end position="315"/>
    </location>
</feature>
<dbReference type="InterPro" id="IPR036056">
    <property type="entry name" value="Fibrinogen-like_C"/>
</dbReference>
<organism evidence="3 4">
    <name type="scientific">Caerostris extrusa</name>
    <name type="common">Bark spider</name>
    <name type="synonym">Caerostris bankana</name>
    <dbReference type="NCBI Taxonomy" id="172846"/>
    <lineage>
        <taxon>Eukaryota</taxon>
        <taxon>Metazoa</taxon>
        <taxon>Ecdysozoa</taxon>
        <taxon>Arthropoda</taxon>
        <taxon>Chelicerata</taxon>
        <taxon>Arachnida</taxon>
        <taxon>Araneae</taxon>
        <taxon>Araneomorphae</taxon>
        <taxon>Entelegynae</taxon>
        <taxon>Araneoidea</taxon>
        <taxon>Araneidae</taxon>
        <taxon>Caerostris</taxon>
    </lineage>
</organism>
<dbReference type="PROSITE" id="PS51406">
    <property type="entry name" value="FIBRINOGEN_C_2"/>
    <property type="match status" value="1"/>
</dbReference>
<dbReference type="EMBL" id="BPLR01006871">
    <property type="protein sequence ID" value="GIY12966.1"/>
    <property type="molecule type" value="Genomic_DNA"/>
</dbReference>
<comment type="caution">
    <text evidence="3">The sequence shown here is derived from an EMBL/GenBank/DDBJ whole genome shotgun (WGS) entry which is preliminary data.</text>
</comment>
<dbReference type="InterPro" id="IPR014716">
    <property type="entry name" value="Fibrinogen_a/b/g_C_1"/>
</dbReference>
<evidence type="ECO:0000313" key="3">
    <source>
        <dbReference type="EMBL" id="GIY12966.1"/>
    </source>
</evidence>
<name>A0AAV4QXD2_CAEEX</name>
<evidence type="ECO:0000313" key="4">
    <source>
        <dbReference type="Proteomes" id="UP001054945"/>
    </source>
</evidence>
<keyword evidence="1" id="KW-0472">Membrane</keyword>
<protein>
    <submittedName>
        <fullName evidence="3">Techylectin-5A</fullName>
    </submittedName>
</protein>
<evidence type="ECO:0000259" key="2">
    <source>
        <dbReference type="PROSITE" id="PS51406"/>
    </source>
</evidence>
<keyword evidence="1" id="KW-0812">Transmembrane</keyword>
<dbReference type="InterPro" id="IPR050373">
    <property type="entry name" value="Fibrinogen_C-term_domain"/>
</dbReference>
<dbReference type="AlphaFoldDB" id="A0AAV4QXD2"/>
<dbReference type="Pfam" id="PF00147">
    <property type="entry name" value="Fibrinogen_C"/>
    <property type="match status" value="1"/>
</dbReference>
<dbReference type="SUPFAM" id="SSF56496">
    <property type="entry name" value="Fibrinogen C-terminal domain-like"/>
    <property type="match status" value="1"/>
</dbReference>
<gene>
    <name evidence="3" type="ORF">CEXT_392721</name>
</gene>
<dbReference type="PANTHER" id="PTHR19143">
    <property type="entry name" value="FIBRINOGEN/TENASCIN/ANGIOPOEITIN"/>
    <property type="match status" value="1"/>
</dbReference>
<dbReference type="InterPro" id="IPR002181">
    <property type="entry name" value="Fibrinogen_a/b/g_C_dom"/>
</dbReference>
<dbReference type="Gene3D" id="3.90.215.10">
    <property type="entry name" value="Gamma Fibrinogen, chain A, domain 1"/>
    <property type="match status" value="1"/>
</dbReference>